<organism evidence="2 3">
    <name type="scientific">Globisporangium ultimum (strain ATCC 200006 / CBS 805.95 / DAOM BR144)</name>
    <name type="common">Pythium ultimum</name>
    <dbReference type="NCBI Taxonomy" id="431595"/>
    <lineage>
        <taxon>Eukaryota</taxon>
        <taxon>Sar</taxon>
        <taxon>Stramenopiles</taxon>
        <taxon>Oomycota</taxon>
        <taxon>Peronosporomycetes</taxon>
        <taxon>Pythiales</taxon>
        <taxon>Pythiaceae</taxon>
        <taxon>Globisporangium</taxon>
    </lineage>
</organism>
<feature type="compositionally biased region" description="Polar residues" evidence="1">
    <location>
        <begin position="79"/>
        <end position="103"/>
    </location>
</feature>
<dbReference type="EnsemblProtists" id="PYU1_T002544">
    <property type="protein sequence ID" value="PYU1_T002544"/>
    <property type="gene ID" value="PYU1_G002541"/>
</dbReference>
<reference evidence="2" key="3">
    <citation type="submission" date="2014-11" db="UniProtKB">
        <authorList>
            <consortium name="EnsemblProtists"/>
        </authorList>
    </citation>
    <scope>IDENTIFICATION</scope>
    <source>
        <strain evidence="2">DAOM BR144</strain>
    </source>
</reference>
<protein>
    <submittedName>
        <fullName evidence="2">Uncharacterized protein</fullName>
    </submittedName>
</protein>
<proteinExistence type="predicted"/>
<evidence type="ECO:0000256" key="1">
    <source>
        <dbReference type="SAM" id="MobiDB-lite"/>
    </source>
</evidence>
<dbReference type="AlphaFoldDB" id="K3WC53"/>
<dbReference type="OMA" id="SPLQYCK"/>
<keyword evidence="3" id="KW-1185">Reference proteome</keyword>
<feature type="compositionally biased region" description="Polar residues" evidence="1">
    <location>
        <begin position="63"/>
        <end position="72"/>
    </location>
</feature>
<evidence type="ECO:0000313" key="3">
    <source>
        <dbReference type="Proteomes" id="UP000019132"/>
    </source>
</evidence>
<name>K3WC53_GLOUD</name>
<accession>K3WC53</accession>
<dbReference type="VEuPathDB" id="FungiDB:PYU1_G002541"/>
<sequence length="162" mass="17724">MRCQGPKESYPQTLPAVSTDGKEEDWRKQLMPSTSYRLLSAASGTAGHRYSRRKVQAPASPVVLQTLTQSPRANRDRTQQQQQAKENGSVATGGSNSPTNPTGSEPRGLGIGSHGAMSPLQYCKHQAPVPPKKKTPRKLWNAIGGEDRRLIVLQRNNVPQPF</sequence>
<feature type="region of interest" description="Disordered" evidence="1">
    <location>
        <begin position="1"/>
        <end position="138"/>
    </location>
</feature>
<dbReference type="Proteomes" id="UP000019132">
    <property type="component" value="Unassembled WGS sequence"/>
</dbReference>
<dbReference type="InParanoid" id="K3WC53"/>
<evidence type="ECO:0000313" key="2">
    <source>
        <dbReference type="EnsemblProtists" id="PYU1_T002544"/>
    </source>
</evidence>
<reference evidence="3" key="1">
    <citation type="journal article" date="2010" name="Genome Biol.">
        <title>Genome sequence of the necrotrophic plant pathogen Pythium ultimum reveals original pathogenicity mechanisms and effector repertoire.</title>
        <authorList>
            <person name="Levesque C.A."/>
            <person name="Brouwer H."/>
            <person name="Cano L."/>
            <person name="Hamilton J.P."/>
            <person name="Holt C."/>
            <person name="Huitema E."/>
            <person name="Raffaele S."/>
            <person name="Robideau G.P."/>
            <person name="Thines M."/>
            <person name="Win J."/>
            <person name="Zerillo M.M."/>
            <person name="Beakes G.W."/>
            <person name="Boore J.L."/>
            <person name="Busam D."/>
            <person name="Dumas B."/>
            <person name="Ferriera S."/>
            <person name="Fuerstenberg S.I."/>
            <person name="Gachon C.M."/>
            <person name="Gaulin E."/>
            <person name="Govers F."/>
            <person name="Grenville-Briggs L."/>
            <person name="Horner N."/>
            <person name="Hostetler J."/>
            <person name="Jiang R.H."/>
            <person name="Johnson J."/>
            <person name="Krajaejun T."/>
            <person name="Lin H."/>
            <person name="Meijer H.J."/>
            <person name="Moore B."/>
            <person name="Morris P."/>
            <person name="Phuntmart V."/>
            <person name="Puiu D."/>
            <person name="Shetty J."/>
            <person name="Stajich J.E."/>
            <person name="Tripathy S."/>
            <person name="Wawra S."/>
            <person name="van West P."/>
            <person name="Whitty B.R."/>
            <person name="Coutinho P.M."/>
            <person name="Henrissat B."/>
            <person name="Martin F."/>
            <person name="Thomas P.D."/>
            <person name="Tyler B.M."/>
            <person name="De Vries R.P."/>
            <person name="Kamoun S."/>
            <person name="Yandell M."/>
            <person name="Tisserat N."/>
            <person name="Buell C.R."/>
        </authorList>
    </citation>
    <scope>NUCLEOTIDE SEQUENCE</scope>
    <source>
        <strain evidence="3">DAOM:BR144</strain>
    </source>
</reference>
<dbReference type="HOGENOM" id="CLU_1638792_0_0_1"/>
<reference evidence="3" key="2">
    <citation type="submission" date="2010-04" db="EMBL/GenBank/DDBJ databases">
        <authorList>
            <person name="Buell R."/>
            <person name="Hamilton J."/>
            <person name="Hostetler J."/>
        </authorList>
    </citation>
    <scope>NUCLEOTIDE SEQUENCE [LARGE SCALE GENOMIC DNA]</scope>
    <source>
        <strain evidence="3">DAOM:BR144</strain>
    </source>
</reference>